<dbReference type="GO" id="GO:0005886">
    <property type="term" value="C:plasma membrane"/>
    <property type="evidence" value="ECO:0007669"/>
    <property type="project" value="UniProtKB-SubCell"/>
</dbReference>
<dbReference type="InterPro" id="IPR010656">
    <property type="entry name" value="DctM"/>
</dbReference>
<reference evidence="10" key="1">
    <citation type="submission" date="2016-10" db="EMBL/GenBank/DDBJ databases">
        <authorList>
            <person name="Varghese N."/>
            <person name="Submissions S."/>
        </authorList>
    </citation>
    <scope>NUCLEOTIDE SEQUENCE [LARGE SCALE GENOMIC DNA]</scope>
    <source>
        <strain evidence="10">DSM 23676</strain>
    </source>
</reference>
<dbReference type="InterPro" id="IPR004681">
    <property type="entry name" value="TRAP_DctM"/>
</dbReference>
<name>A0A1H1W3M8_9MICO</name>
<sequence length="473" mass="48930">MIAIAALVAFIVVIIVWNAVVGRNIGEAMTLGFLAICIFAVFVGGTAETSVPAMIRTSITDALTEEIMFAALAFVFVSYALEHTPVLAKLVDLLNSLLGRFRGGHLYTTTVAGAIFGAIAHIGAAITAAVGSITIPWMKKAGVKPEIAATVASGLAGFGVSFPFSGTMFILVGGLVAQGAMESDEIVKPLFFAGLWALAYRLIIAFWIVRKYKIPVVPAAERLPVRTSLTKGWTTVLLAVPIAVPLLISFGPLATVLGEFTGVSSELAPGRELADGTVLDPTPYAMSDVISLLTWIPVLMIVCVLFLGRKSLPKSASGWWKLVQGSAPSFGVIGITIFAAFSASNLLGEMGLATELESLLALLAVPKWLMAIAIGAIIILIAVPLTASATMAAIGPVAVMTMASTGIPVPVAAAAALIFASTEGASPPSGAPIYVAAGIAEVDPGKTFIPLLKYYCVPLLGVGTLIALQILPV</sequence>
<feature type="transmembrane region" description="Helical" evidence="7">
    <location>
        <begin position="28"/>
        <end position="47"/>
    </location>
</feature>
<dbReference type="PANTHER" id="PTHR33362">
    <property type="entry name" value="SIALIC ACID TRAP TRANSPORTER PERMEASE PROTEIN SIAT-RELATED"/>
    <property type="match status" value="1"/>
</dbReference>
<feature type="transmembrane region" description="Helical" evidence="7">
    <location>
        <begin position="111"/>
        <end position="135"/>
    </location>
</feature>
<dbReference type="PANTHER" id="PTHR33362:SF2">
    <property type="entry name" value="TRAP TRANSPORTER LARGE PERMEASE PROTEIN"/>
    <property type="match status" value="1"/>
</dbReference>
<evidence type="ECO:0000256" key="2">
    <source>
        <dbReference type="ARBA" id="ARBA00022475"/>
    </source>
</evidence>
<dbReference type="EMBL" id="LT629766">
    <property type="protein sequence ID" value="SDS91673.1"/>
    <property type="molecule type" value="Genomic_DNA"/>
</dbReference>
<dbReference type="AlphaFoldDB" id="A0A1H1W3M8"/>
<feature type="transmembrane region" description="Helical" evidence="7">
    <location>
        <begin position="329"/>
        <end position="348"/>
    </location>
</feature>
<keyword evidence="6 7" id="KW-0472">Membrane</keyword>
<dbReference type="Pfam" id="PF06808">
    <property type="entry name" value="DctM"/>
    <property type="match status" value="1"/>
</dbReference>
<keyword evidence="3" id="KW-0997">Cell inner membrane</keyword>
<feature type="transmembrane region" description="Helical" evidence="7">
    <location>
        <begin position="397"/>
        <end position="420"/>
    </location>
</feature>
<evidence type="ECO:0000256" key="5">
    <source>
        <dbReference type="ARBA" id="ARBA00022989"/>
    </source>
</evidence>
<gene>
    <name evidence="9" type="ORF">SAMN04489752_2846</name>
</gene>
<dbReference type="RefSeq" id="WP_092015190.1">
    <property type="nucleotide sequence ID" value="NZ_LT629766.1"/>
</dbReference>
<feature type="transmembrane region" description="Helical" evidence="7">
    <location>
        <begin position="368"/>
        <end position="385"/>
    </location>
</feature>
<feature type="transmembrane region" description="Helical" evidence="7">
    <location>
        <begin position="452"/>
        <end position="471"/>
    </location>
</feature>
<feature type="transmembrane region" description="Helical" evidence="7">
    <location>
        <begin position="230"/>
        <end position="250"/>
    </location>
</feature>
<evidence type="ECO:0000313" key="9">
    <source>
        <dbReference type="EMBL" id="SDS91673.1"/>
    </source>
</evidence>
<dbReference type="OrthoDB" id="3761770at2"/>
<evidence type="ECO:0000256" key="6">
    <source>
        <dbReference type="ARBA" id="ARBA00023136"/>
    </source>
</evidence>
<organism evidence="9 10">
    <name type="scientific">Brevibacterium siliguriense</name>
    <dbReference type="NCBI Taxonomy" id="1136497"/>
    <lineage>
        <taxon>Bacteria</taxon>
        <taxon>Bacillati</taxon>
        <taxon>Actinomycetota</taxon>
        <taxon>Actinomycetes</taxon>
        <taxon>Micrococcales</taxon>
        <taxon>Brevibacteriaceae</taxon>
        <taxon>Brevibacterium</taxon>
    </lineage>
</organism>
<keyword evidence="4 7" id="KW-0812">Transmembrane</keyword>
<keyword evidence="5 7" id="KW-1133">Transmembrane helix</keyword>
<comment type="subcellular location">
    <subcellularLocation>
        <location evidence="1">Cell inner membrane</location>
        <topology evidence="1">Multi-pass membrane protein</topology>
    </subcellularLocation>
</comment>
<keyword evidence="2" id="KW-1003">Cell membrane</keyword>
<feature type="transmembrane region" description="Helical" evidence="7">
    <location>
        <begin position="67"/>
        <end position="91"/>
    </location>
</feature>
<keyword evidence="10" id="KW-1185">Reference proteome</keyword>
<proteinExistence type="predicted"/>
<dbReference type="STRING" id="1136497.SAMN04489752_2846"/>
<protein>
    <submittedName>
        <fullName evidence="9">TRAP-type C4-dicarboxylate transport system, large permease component</fullName>
    </submittedName>
</protein>
<evidence type="ECO:0000259" key="8">
    <source>
        <dbReference type="Pfam" id="PF06808"/>
    </source>
</evidence>
<evidence type="ECO:0000256" key="3">
    <source>
        <dbReference type="ARBA" id="ARBA00022519"/>
    </source>
</evidence>
<feature type="transmembrane region" description="Helical" evidence="7">
    <location>
        <begin position="147"/>
        <end position="177"/>
    </location>
</feature>
<evidence type="ECO:0000313" key="10">
    <source>
        <dbReference type="Proteomes" id="UP000199597"/>
    </source>
</evidence>
<evidence type="ECO:0000256" key="1">
    <source>
        <dbReference type="ARBA" id="ARBA00004429"/>
    </source>
</evidence>
<feature type="domain" description="TRAP C4-dicarboxylate transport system permease DctM subunit" evidence="8">
    <location>
        <begin position="30"/>
        <end position="460"/>
    </location>
</feature>
<feature type="transmembrane region" description="Helical" evidence="7">
    <location>
        <begin position="289"/>
        <end position="308"/>
    </location>
</feature>
<dbReference type="Proteomes" id="UP000199597">
    <property type="component" value="Chromosome I"/>
</dbReference>
<evidence type="ECO:0000256" key="4">
    <source>
        <dbReference type="ARBA" id="ARBA00022692"/>
    </source>
</evidence>
<evidence type="ECO:0000256" key="7">
    <source>
        <dbReference type="SAM" id="Phobius"/>
    </source>
</evidence>
<dbReference type="GO" id="GO:0022857">
    <property type="term" value="F:transmembrane transporter activity"/>
    <property type="evidence" value="ECO:0007669"/>
    <property type="project" value="TreeGrafter"/>
</dbReference>
<accession>A0A1H1W3M8</accession>
<feature type="transmembrane region" description="Helical" evidence="7">
    <location>
        <begin position="189"/>
        <end position="209"/>
    </location>
</feature>